<evidence type="ECO:0000313" key="13">
    <source>
        <dbReference type="Proteomes" id="UP000769528"/>
    </source>
</evidence>
<dbReference type="CDD" id="cd01517">
    <property type="entry name" value="PAP_phosphatase"/>
    <property type="match status" value="1"/>
</dbReference>
<keyword evidence="4 10" id="KW-0479">Metal-binding</keyword>
<evidence type="ECO:0000256" key="4">
    <source>
        <dbReference type="ARBA" id="ARBA00022723"/>
    </source>
</evidence>
<dbReference type="Pfam" id="PF00459">
    <property type="entry name" value="Inositol_P"/>
    <property type="match status" value="1"/>
</dbReference>
<name>A0A9P8PJC6_9ASCO</name>
<keyword evidence="13" id="KW-1185">Reference proteome</keyword>
<comment type="catalytic activity">
    <reaction evidence="8">
        <text>adenosine 3',5'-bisphosphate + H2O = AMP + phosphate</text>
        <dbReference type="Rhea" id="RHEA:10040"/>
        <dbReference type="ChEBI" id="CHEBI:15377"/>
        <dbReference type="ChEBI" id="CHEBI:43474"/>
        <dbReference type="ChEBI" id="CHEBI:58343"/>
        <dbReference type="ChEBI" id="CHEBI:456215"/>
        <dbReference type="EC" id="3.1.3.7"/>
    </reaction>
    <physiologicalReaction direction="left-to-right" evidence="8">
        <dbReference type="Rhea" id="RHEA:10041"/>
    </physiologicalReaction>
</comment>
<feature type="binding site" evidence="10">
    <location>
        <position position="141"/>
    </location>
    <ligand>
        <name>Mg(2+)</name>
        <dbReference type="ChEBI" id="CHEBI:18420"/>
        <label>1</label>
        <note>catalytic</note>
    </ligand>
</feature>
<dbReference type="NCBIfam" id="TIGR01330">
    <property type="entry name" value="bisphos_HAL2"/>
    <property type="match status" value="1"/>
</dbReference>
<comment type="function">
    <text evidence="11">Converts adenosine 3'-phosphate 5'-phosphosulfate (PAPS) to adenosine 5'-phosphosulfate (APS) and 3'(2')-phosphoadenosine 5'-phosphate (PAP) to AMP.</text>
</comment>
<dbReference type="FunFam" id="3.40.190.80:FF:000003">
    <property type="entry name" value="PAP-specific phosphatase HAL2-like"/>
    <property type="match status" value="1"/>
</dbReference>
<organism evidence="12 13">
    <name type="scientific">Wickerhamomyces mucosus</name>
    <dbReference type="NCBI Taxonomy" id="1378264"/>
    <lineage>
        <taxon>Eukaryota</taxon>
        <taxon>Fungi</taxon>
        <taxon>Dikarya</taxon>
        <taxon>Ascomycota</taxon>
        <taxon>Saccharomycotina</taxon>
        <taxon>Saccharomycetes</taxon>
        <taxon>Phaffomycetales</taxon>
        <taxon>Wickerhamomycetaceae</taxon>
        <taxon>Wickerhamomyces</taxon>
    </lineage>
</organism>
<evidence type="ECO:0000313" key="12">
    <source>
        <dbReference type="EMBL" id="KAH3673091.1"/>
    </source>
</evidence>
<evidence type="ECO:0000256" key="7">
    <source>
        <dbReference type="ARBA" id="ARBA00044466"/>
    </source>
</evidence>
<evidence type="ECO:0000256" key="2">
    <source>
        <dbReference type="ARBA" id="ARBA00009759"/>
    </source>
</evidence>
<dbReference type="InterPro" id="IPR051090">
    <property type="entry name" value="Inositol_monoP_superfamily"/>
</dbReference>
<evidence type="ECO:0000256" key="8">
    <source>
        <dbReference type="ARBA" id="ARBA00044479"/>
    </source>
</evidence>
<dbReference type="PANTHER" id="PTHR43200:SF6">
    <property type="entry name" value="3'(2'),5'-BISPHOSPHATE NUCLEOTIDASE"/>
    <property type="match status" value="1"/>
</dbReference>
<gene>
    <name evidence="12" type="ORF">WICMUC_003924</name>
</gene>
<dbReference type="Proteomes" id="UP000769528">
    <property type="component" value="Unassembled WGS sequence"/>
</dbReference>
<dbReference type="PROSITE" id="PS00629">
    <property type="entry name" value="IMP_1"/>
    <property type="match status" value="1"/>
</dbReference>
<comment type="catalytic activity">
    <reaction evidence="9">
        <text>3'-phosphoadenylyl sulfate + H2O = adenosine 5'-phosphosulfate + phosphate</text>
        <dbReference type="Rhea" id="RHEA:77639"/>
        <dbReference type="ChEBI" id="CHEBI:15377"/>
        <dbReference type="ChEBI" id="CHEBI:43474"/>
        <dbReference type="ChEBI" id="CHEBI:58243"/>
        <dbReference type="ChEBI" id="CHEBI:58339"/>
        <dbReference type="EC" id="3.1.3.7"/>
    </reaction>
    <physiologicalReaction direction="left-to-right" evidence="9">
        <dbReference type="Rhea" id="RHEA:77640"/>
    </physiologicalReaction>
</comment>
<dbReference type="InterPro" id="IPR020550">
    <property type="entry name" value="Inositol_monophosphatase_CS"/>
</dbReference>
<dbReference type="GO" id="GO:0046854">
    <property type="term" value="P:phosphatidylinositol phosphate biosynthetic process"/>
    <property type="evidence" value="ECO:0007669"/>
    <property type="project" value="InterPro"/>
</dbReference>
<accession>A0A9P8PJC6</accession>
<dbReference type="EC" id="3.1.3.7" evidence="3 11"/>
<dbReference type="AlphaFoldDB" id="A0A9P8PJC6"/>
<dbReference type="GO" id="GO:0043647">
    <property type="term" value="P:inositol phosphate metabolic process"/>
    <property type="evidence" value="ECO:0007669"/>
    <property type="project" value="UniProtKB-UniRule"/>
</dbReference>
<feature type="binding site" evidence="10">
    <location>
        <position position="143"/>
    </location>
    <ligand>
        <name>Mg(2+)</name>
        <dbReference type="ChEBI" id="CHEBI:18420"/>
        <label>1</label>
        <note>catalytic</note>
    </ligand>
</feature>
<comment type="similarity">
    <text evidence="2 11">Belongs to the inositol monophosphatase superfamily.</text>
</comment>
<proteinExistence type="inferred from homology"/>
<evidence type="ECO:0000256" key="9">
    <source>
        <dbReference type="ARBA" id="ARBA00044484"/>
    </source>
</evidence>
<feature type="binding site" evidence="10">
    <location>
        <position position="144"/>
    </location>
    <ligand>
        <name>Mg(2+)</name>
        <dbReference type="ChEBI" id="CHEBI:18420"/>
        <label>1</label>
        <note>catalytic</note>
    </ligand>
</feature>
<dbReference type="GO" id="GO:0046872">
    <property type="term" value="F:metal ion binding"/>
    <property type="evidence" value="ECO:0007669"/>
    <property type="project" value="UniProtKB-UniRule"/>
</dbReference>
<dbReference type="OrthoDB" id="411145at2759"/>
<comment type="cofactor">
    <cofactor evidence="1 10 11">
        <name>Mg(2+)</name>
        <dbReference type="ChEBI" id="CHEBI:18420"/>
    </cofactor>
</comment>
<protein>
    <recommendedName>
        <fullName evidence="3 11">3'(2'),5'-bisphosphate nucleotidase</fullName>
        <ecNumber evidence="3 11">3.1.3.7</ecNumber>
    </recommendedName>
</protein>
<dbReference type="InterPro" id="IPR000760">
    <property type="entry name" value="Inositol_monophosphatase-like"/>
</dbReference>
<evidence type="ECO:0000256" key="1">
    <source>
        <dbReference type="ARBA" id="ARBA00001946"/>
    </source>
</evidence>
<reference evidence="12" key="1">
    <citation type="journal article" date="2021" name="Open Biol.">
        <title>Shared evolutionary footprints suggest mitochondrial oxidative damage underlies multiple complex I losses in fungi.</title>
        <authorList>
            <person name="Schikora-Tamarit M.A."/>
            <person name="Marcet-Houben M."/>
            <person name="Nosek J."/>
            <person name="Gabaldon T."/>
        </authorList>
    </citation>
    <scope>NUCLEOTIDE SEQUENCE</scope>
    <source>
        <strain evidence="12">CBS6341</strain>
    </source>
</reference>
<evidence type="ECO:0000256" key="6">
    <source>
        <dbReference type="ARBA" id="ARBA00022842"/>
    </source>
</evidence>
<comment type="caution">
    <text evidence="12">The sequence shown here is derived from an EMBL/GenBank/DDBJ whole genome shotgun (WGS) entry which is preliminary data.</text>
</comment>
<evidence type="ECO:0000256" key="10">
    <source>
        <dbReference type="PIRSR" id="PIRSR600760-2"/>
    </source>
</evidence>
<dbReference type="SUPFAM" id="SSF56655">
    <property type="entry name" value="Carbohydrate phosphatase"/>
    <property type="match status" value="1"/>
</dbReference>
<evidence type="ECO:0000256" key="5">
    <source>
        <dbReference type="ARBA" id="ARBA00022801"/>
    </source>
</evidence>
<evidence type="ECO:0000256" key="3">
    <source>
        <dbReference type="ARBA" id="ARBA00012633"/>
    </source>
</evidence>
<dbReference type="InterPro" id="IPR020583">
    <property type="entry name" value="Inositol_monoP_metal-BS"/>
</dbReference>
<dbReference type="PANTHER" id="PTHR43200">
    <property type="entry name" value="PHOSPHATASE"/>
    <property type="match status" value="1"/>
</dbReference>
<dbReference type="GO" id="GO:0008441">
    <property type="term" value="F:3'(2'),5'-bisphosphate nucleotidase activity"/>
    <property type="evidence" value="ECO:0007669"/>
    <property type="project" value="UniProtKB-UniRule"/>
</dbReference>
<dbReference type="PROSITE" id="PS00630">
    <property type="entry name" value="IMP_2"/>
    <property type="match status" value="1"/>
</dbReference>
<dbReference type="InterPro" id="IPR006239">
    <property type="entry name" value="DPNP"/>
</dbReference>
<keyword evidence="5 11" id="KW-0378">Hydrolase</keyword>
<reference evidence="12" key="2">
    <citation type="submission" date="2021-01" db="EMBL/GenBank/DDBJ databases">
        <authorList>
            <person name="Schikora-Tamarit M.A."/>
        </authorList>
    </citation>
    <scope>NUCLEOTIDE SEQUENCE</scope>
    <source>
        <strain evidence="12">CBS6341</strain>
    </source>
</reference>
<dbReference type="Gene3D" id="3.30.540.10">
    <property type="entry name" value="Fructose-1,6-Bisphosphatase, subunit A, domain 1"/>
    <property type="match status" value="1"/>
</dbReference>
<keyword evidence="6 10" id="KW-0460">Magnesium</keyword>
<dbReference type="PRINTS" id="PR00377">
    <property type="entry name" value="IMPHPHTASES"/>
</dbReference>
<dbReference type="Gene3D" id="3.40.190.80">
    <property type="match status" value="1"/>
</dbReference>
<sequence length="351" mass="38846">MVYEKEAYIARLAVQKAAYLTRAVSEKILADKASNTITKEDKSPVTVGDFSAQAIIINAIKTNFPNDEIVGEEDGHDLTINADLSNKILAELTKNDELYNSKFQIKDELLGQNFKSTDQIIKVIDQGNSEGGNKGRYWALDPIDGTKGFLRGDQYAICLALIKDGKVELGVIGCPNLPDSFDSPSYKGGLFTGIKSQGSFYTKLYDEKITENLGERIFMKNSLKSTSELKVCEGVEKGHSSHDDQFKIKTLLNIPNGQTLNLDSQVKYCSLSKGLAELYLRLPVNFQYREKIWDHAAGNILITESGGKVSDMYGNELDFGKGRYLDSHGVIACNSQFHSEVIKAVKETIKS</sequence>
<evidence type="ECO:0000256" key="11">
    <source>
        <dbReference type="RuleBase" id="RU368076"/>
    </source>
</evidence>
<dbReference type="GO" id="GO:0000103">
    <property type="term" value="P:sulfate assimilation"/>
    <property type="evidence" value="ECO:0007669"/>
    <property type="project" value="TreeGrafter"/>
</dbReference>
<feature type="binding site" evidence="10">
    <location>
        <position position="294"/>
    </location>
    <ligand>
        <name>Mg(2+)</name>
        <dbReference type="ChEBI" id="CHEBI:18420"/>
        <label>1</label>
        <note>catalytic</note>
    </ligand>
</feature>
<feature type="binding site" evidence="10">
    <location>
        <position position="72"/>
    </location>
    <ligand>
        <name>Mg(2+)</name>
        <dbReference type="ChEBI" id="CHEBI:18420"/>
        <label>1</label>
        <note>catalytic</note>
    </ligand>
</feature>
<dbReference type="EMBL" id="JAEUBF010001057">
    <property type="protein sequence ID" value="KAH3673091.1"/>
    <property type="molecule type" value="Genomic_DNA"/>
</dbReference>
<comment type="catalytic activity">
    <reaction evidence="7">
        <text>adenosine 2',5'-bisphosphate + H2O = AMP + phosphate</text>
        <dbReference type="Rhea" id="RHEA:77643"/>
        <dbReference type="ChEBI" id="CHEBI:15377"/>
        <dbReference type="ChEBI" id="CHEBI:43474"/>
        <dbReference type="ChEBI" id="CHEBI:194156"/>
        <dbReference type="ChEBI" id="CHEBI:456215"/>
        <dbReference type="EC" id="3.1.3.7"/>
    </reaction>
    <physiologicalReaction direction="left-to-right" evidence="7">
        <dbReference type="Rhea" id="RHEA:77644"/>
    </physiologicalReaction>
</comment>